<comment type="caution">
    <text evidence="1">The sequence shown here is derived from an EMBL/GenBank/DDBJ whole genome shotgun (WGS) entry which is preliminary data.</text>
</comment>
<name>A0A9Q3KRE5_9BASI</name>
<accession>A0A9Q3KRE5</accession>
<dbReference type="Proteomes" id="UP000765509">
    <property type="component" value="Unassembled WGS sequence"/>
</dbReference>
<organism evidence="1 2">
    <name type="scientific">Austropuccinia psidii MF-1</name>
    <dbReference type="NCBI Taxonomy" id="1389203"/>
    <lineage>
        <taxon>Eukaryota</taxon>
        <taxon>Fungi</taxon>
        <taxon>Dikarya</taxon>
        <taxon>Basidiomycota</taxon>
        <taxon>Pucciniomycotina</taxon>
        <taxon>Pucciniomycetes</taxon>
        <taxon>Pucciniales</taxon>
        <taxon>Sphaerophragmiaceae</taxon>
        <taxon>Austropuccinia</taxon>
    </lineage>
</organism>
<sequence length="100" mass="11540">MYVSCPQDYLITWLPLDELAHNSSDHSSTNQSLFFTVYGRDPQFDAVHMTQDTPSGKLPKTIKSVQQDVKRKLEVYINRFKRYGDKSRAGPHVFNPGYMV</sequence>
<reference evidence="1" key="1">
    <citation type="submission" date="2021-03" db="EMBL/GenBank/DDBJ databases">
        <title>Draft genome sequence of rust myrtle Austropuccinia psidii MF-1, a brazilian biotype.</title>
        <authorList>
            <person name="Quecine M.C."/>
            <person name="Pachon D.M.R."/>
            <person name="Bonatelli M.L."/>
            <person name="Correr F.H."/>
            <person name="Franceschini L.M."/>
            <person name="Leite T.F."/>
            <person name="Margarido G.R.A."/>
            <person name="Almeida C.A."/>
            <person name="Ferrarezi J.A."/>
            <person name="Labate C.A."/>
        </authorList>
    </citation>
    <scope>NUCLEOTIDE SEQUENCE</scope>
    <source>
        <strain evidence="1">MF-1</strain>
    </source>
</reference>
<dbReference type="OrthoDB" id="5599418at2759"/>
<dbReference type="EMBL" id="AVOT02124786">
    <property type="protein sequence ID" value="MBW0586740.1"/>
    <property type="molecule type" value="Genomic_DNA"/>
</dbReference>
<dbReference type="AlphaFoldDB" id="A0A9Q3KRE5"/>
<keyword evidence="2" id="KW-1185">Reference proteome</keyword>
<gene>
    <name evidence="1" type="ORF">O181_126455</name>
</gene>
<evidence type="ECO:0000313" key="1">
    <source>
        <dbReference type="EMBL" id="MBW0586740.1"/>
    </source>
</evidence>
<evidence type="ECO:0000313" key="2">
    <source>
        <dbReference type="Proteomes" id="UP000765509"/>
    </source>
</evidence>
<proteinExistence type="predicted"/>
<protein>
    <submittedName>
        <fullName evidence="1">Uncharacterized protein</fullName>
    </submittedName>
</protein>